<keyword evidence="3" id="KW-1185">Reference proteome</keyword>
<organism evidence="2 3">
    <name type="scientific">Brassica carinata</name>
    <name type="common">Ethiopian mustard</name>
    <name type="synonym">Abyssinian cabbage</name>
    <dbReference type="NCBI Taxonomy" id="52824"/>
    <lineage>
        <taxon>Eukaryota</taxon>
        <taxon>Viridiplantae</taxon>
        <taxon>Streptophyta</taxon>
        <taxon>Embryophyta</taxon>
        <taxon>Tracheophyta</taxon>
        <taxon>Spermatophyta</taxon>
        <taxon>Magnoliopsida</taxon>
        <taxon>eudicotyledons</taxon>
        <taxon>Gunneridae</taxon>
        <taxon>Pentapetalae</taxon>
        <taxon>rosids</taxon>
        <taxon>malvids</taxon>
        <taxon>Brassicales</taxon>
        <taxon>Brassicaceae</taxon>
        <taxon>Brassiceae</taxon>
        <taxon>Brassica</taxon>
    </lineage>
</organism>
<dbReference type="AlphaFoldDB" id="A0A8X7SB57"/>
<dbReference type="Proteomes" id="UP000886595">
    <property type="component" value="Unassembled WGS sequence"/>
</dbReference>
<proteinExistence type="predicted"/>
<gene>
    <name evidence="2" type="ORF">Bca52824_032859</name>
</gene>
<evidence type="ECO:0000256" key="1">
    <source>
        <dbReference type="SAM" id="MobiDB-lite"/>
    </source>
</evidence>
<reference evidence="2 3" key="1">
    <citation type="submission" date="2020-02" db="EMBL/GenBank/DDBJ databases">
        <authorList>
            <person name="Ma Q."/>
            <person name="Huang Y."/>
            <person name="Song X."/>
            <person name="Pei D."/>
        </authorList>
    </citation>
    <scope>NUCLEOTIDE SEQUENCE [LARGE SCALE GENOMIC DNA]</scope>
    <source>
        <strain evidence="2">Sxm20200214</strain>
        <tissue evidence="2">Leaf</tissue>
    </source>
</reference>
<sequence>MGINFIESLQGYVSLIDGLAFAYHDKLEIYGSEPSLASILQLLVVVWGLRYLKPDWIFNKAVSCPGGDHSAVMPGEYPVTSKVSDGDNKNDVELPDGMSGELGESTNANHQPFSYVVLGDDLLASTKPMDGPN</sequence>
<name>A0A8X7SB57_BRACI</name>
<accession>A0A8X7SB57</accession>
<feature type="region of interest" description="Disordered" evidence="1">
    <location>
        <begin position="75"/>
        <end position="107"/>
    </location>
</feature>
<evidence type="ECO:0000313" key="2">
    <source>
        <dbReference type="EMBL" id="KAG2304208.1"/>
    </source>
</evidence>
<protein>
    <submittedName>
        <fullName evidence="2">Uncharacterized protein</fullName>
    </submittedName>
</protein>
<dbReference type="EMBL" id="JAAMPC010000007">
    <property type="protein sequence ID" value="KAG2304208.1"/>
    <property type="molecule type" value="Genomic_DNA"/>
</dbReference>
<comment type="caution">
    <text evidence="2">The sequence shown here is derived from an EMBL/GenBank/DDBJ whole genome shotgun (WGS) entry which is preliminary data.</text>
</comment>
<evidence type="ECO:0000313" key="3">
    <source>
        <dbReference type="Proteomes" id="UP000886595"/>
    </source>
</evidence>